<dbReference type="GO" id="GO:0005634">
    <property type="term" value="C:nucleus"/>
    <property type="evidence" value="ECO:0007669"/>
    <property type="project" value="UniProtKB-SubCell"/>
</dbReference>
<dbReference type="PANTHER" id="PTHR47338:SF10">
    <property type="entry name" value="TRANSCRIPTION FACTOR DOMAIN-CONTAINING PROTEIN-RELATED"/>
    <property type="match status" value="1"/>
</dbReference>
<keyword evidence="2" id="KW-0479">Metal-binding</keyword>
<dbReference type="AlphaFoldDB" id="A0A428PR41"/>
<dbReference type="SMART" id="SM00906">
    <property type="entry name" value="Fungal_trans"/>
    <property type="match status" value="1"/>
</dbReference>
<dbReference type="GO" id="GO:0006351">
    <property type="term" value="P:DNA-templated transcription"/>
    <property type="evidence" value="ECO:0007669"/>
    <property type="project" value="InterPro"/>
</dbReference>
<feature type="domain" description="Xylanolytic transcriptional activator regulatory" evidence="6">
    <location>
        <begin position="163"/>
        <end position="252"/>
    </location>
</feature>
<evidence type="ECO:0000259" key="6">
    <source>
        <dbReference type="SMART" id="SM00906"/>
    </source>
</evidence>
<evidence type="ECO:0000256" key="2">
    <source>
        <dbReference type="ARBA" id="ARBA00022723"/>
    </source>
</evidence>
<dbReference type="InterPro" id="IPR050815">
    <property type="entry name" value="TF_fung"/>
</dbReference>
<gene>
    <name evidence="7" type="ORF">CEP51_014541</name>
</gene>
<evidence type="ECO:0000256" key="3">
    <source>
        <dbReference type="ARBA" id="ARBA00023015"/>
    </source>
</evidence>
<keyword evidence="5" id="KW-0539">Nucleus</keyword>
<dbReference type="Proteomes" id="UP000287972">
    <property type="component" value="Unassembled WGS sequence"/>
</dbReference>
<dbReference type="InterPro" id="IPR007219">
    <property type="entry name" value="XnlR_reg_dom"/>
</dbReference>
<sequence length="380" mass="42862">MLSRPLQDWTLPPQELINHLLDVYFDCIHPQLRLLHRPNFLVWVRSGAFLSDRDDTLLLLSAMFALATRYSDQPEVDLFDRSLFNKSENNDRLGVSGDYTSRKRWQRGGGFLCRAKDLFHRGLGEMEKLELETGSLPKPSIRFLQASALLSYAEVGTAASTRAYSSISTSVRLAYDCGLDQVDGGNAVGAEQVGIDASRDNPKNEVEKKEELRRAWWAIADMENFICTVKCRPRMIDWAKCRTRLPSDDRDWFEGRETSTYFLPTGLSELHACPTLPSYISVMARRILAGHLMAEFVPLVVSRDSLTETHDPLSTIEECAVSWKLHDLSDHGAPYSLPPQSTENDEVLSDALPLRILIEWQVSAPLSLISLFFTPVLALS</sequence>
<evidence type="ECO:0000313" key="8">
    <source>
        <dbReference type="Proteomes" id="UP000287972"/>
    </source>
</evidence>
<dbReference type="GO" id="GO:0000981">
    <property type="term" value="F:DNA-binding transcription factor activity, RNA polymerase II-specific"/>
    <property type="evidence" value="ECO:0007669"/>
    <property type="project" value="InterPro"/>
</dbReference>
<name>A0A428PR41_9HYPO</name>
<keyword evidence="4" id="KW-0804">Transcription</keyword>
<comment type="subcellular location">
    <subcellularLocation>
        <location evidence="1">Nucleus</location>
    </subcellularLocation>
</comment>
<dbReference type="CDD" id="cd12148">
    <property type="entry name" value="fungal_TF_MHR"/>
    <property type="match status" value="1"/>
</dbReference>
<proteinExistence type="predicted"/>
<dbReference type="PANTHER" id="PTHR47338">
    <property type="entry name" value="ZN(II)2CYS6 TRANSCRIPTION FACTOR (EUROFUNG)-RELATED"/>
    <property type="match status" value="1"/>
</dbReference>
<organism evidence="7 8">
    <name type="scientific">Fusarium floridanum</name>
    <dbReference type="NCBI Taxonomy" id="1325733"/>
    <lineage>
        <taxon>Eukaryota</taxon>
        <taxon>Fungi</taxon>
        <taxon>Dikarya</taxon>
        <taxon>Ascomycota</taxon>
        <taxon>Pezizomycotina</taxon>
        <taxon>Sordariomycetes</taxon>
        <taxon>Hypocreomycetidae</taxon>
        <taxon>Hypocreales</taxon>
        <taxon>Nectriaceae</taxon>
        <taxon>Fusarium</taxon>
        <taxon>Fusarium solani species complex</taxon>
    </lineage>
</organism>
<evidence type="ECO:0000313" key="7">
    <source>
        <dbReference type="EMBL" id="RSL55495.1"/>
    </source>
</evidence>
<dbReference type="EMBL" id="NKCL01000687">
    <property type="protein sequence ID" value="RSL55495.1"/>
    <property type="molecule type" value="Genomic_DNA"/>
</dbReference>
<keyword evidence="8" id="KW-1185">Reference proteome</keyword>
<dbReference type="GO" id="GO:0003677">
    <property type="term" value="F:DNA binding"/>
    <property type="evidence" value="ECO:0007669"/>
    <property type="project" value="InterPro"/>
</dbReference>
<keyword evidence="3" id="KW-0805">Transcription regulation</keyword>
<evidence type="ECO:0000256" key="1">
    <source>
        <dbReference type="ARBA" id="ARBA00004123"/>
    </source>
</evidence>
<dbReference type="GO" id="GO:0008270">
    <property type="term" value="F:zinc ion binding"/>
    <property type="evidence" value="ECO:0007669"/>
    <property type="project" value="InterPro"/>
</dbReference>
<evidence type="ECO:0000256" key="5">
    <source>
        <dbReference type="ARBA" id="ARBA00023242"/>
    </source>
</evidence>
<comment type="caution">
    <text evidence="7">The sequence shown here is derived from an EMBL/GenBank/DDBJ whole genome shotgun (WGS) entry which is preliminary data.</text>
</comment>
<protein>
    <recommendedName>
        <fullName evidence="6">Xylanolytic transcriptional activator regulatory domain-containing protein</fullName>
    </recommendedName>
</protein>
<reference evidence="7 8" key="1">
    <citation type="submission" date="2017-06" db="EMBL/GenBank/DDBJ databases">
        <title>Comparative genomic analysis of Ambrosia Fusariam Clade fungi.</title>
        <authorList>
            <person name="Stajich J.E."/>
            <person name="Carrillo J."/>
            <person name="Kijimoto T."/>
            <person name="Eskalen A."/>
            <person name="O'Donnell K."/>
            <person name="Kasson M."/>
        </authorList>
    </citation>
    <scope>NUCLEOTIDE SEQUENCE [LARGE SCALE GENOMIC DNA]</scope>
    <source>
        <strain evidence="7 8">NRRL62606</strain>
    </source>
</reference>
<dbReference type="Pfam" id="PF04082">
    <property type="entry name" value="Fungal_trans"/>
    <property type="match status" value="1"/>
</dbReference>
<accession>A0A428PR41</accession>
<evidence type="ECO:0000256" key="4">
    <source>
        <dbReference type="ARBA" id="ARBA00023163"/>
    </source>
</evidence>